<evidence type="ECO:0000256" key="9">
    <source>
        <dbReference type="ARBA" id="ARBA00047325"/>
    </source>
</evidence>
<dbReference type="EC" id="1.1.1.141" evidence="3"/>
<dbReference type="Pfam" id="PF00106">
    <property type="entry name" value="adh_short"/>
    <property type="match status" value="1"/>
</dbReference>
<dbReference type="PRINTS" id="PR00081">
    <property type="entry name" value="GDHRDH"/>
</dbReference>
<comment type="catalytic activity">
    <reaction evidence="20">
        <text>(15S)-hydroxy-(5Z,8Z,11Z,13E)-eicosatetraenoate + NAD(+) = 15-oxo-(5Z,8Z,11Z,13E)-eicosatetraenoate + NADH + H(+)</text>
        <dbReference type="Rhea" id="RHEA:23260"/>
        <dbReference type="ChEBI" id="CHEBI:15378"/>
        <dbReference type="ChEBI" id="CHEBI:57409"/>
        <dbReference type="ChEBI" id="CHEBI:57410"/>
        <dbReference type="ChEBI" id="CHEBI:57540"/>
        <dbReference type="ChEBI" id="CHEBI:57945"/>
        <dbReference type="EC" id="1.1.1.232"/>
    </reaction>
    <physiologicalReaction direction="left-to-right" evidence="20">
        <dbReference type="Rhea" id="RHEA:23261"/>
    </physiologicalReaction>
</comment>
<comment type="catalytic activity">
    <reaction evidence="19">
        <text>resolvin D2 + NAD(+) = 16-oxoresolvin D2 + NADH + H(+)</text>
        <dbReference type="Rhea" id="RHEA:53588"/>
        <dbReference type="ChEBI" id="CHEBI:15378"/>
        <dbReference type="ChEBI" id="CHEBI:57540"/>
        <dbReference type="ChEBI" id="CHEBI:57945"/>
        <dbReference type="ChEBI" id="CHEBI:133367"/>
        <dbReference type="ChEBI" id="CHEBI:137498"/>
    </reaction>
    <physiologicalReaction direction="left-to-right" evidence="19">
        <dbReference type="Rhea" id="RHEA:53589"/>
    </physiologicalReaction>
</comment>
<evidence type="ECO:0000256" key="7">
    <source>
        <dbReference type="ARBA" id="ARBA00042026"/>
    </source>
</evidence>
<dbReference type="FunFam" id="3.40.50.720:FF:000149">
    <property type="entry name" value="15-hydroxyprostaglandin dehydrogenase [NAD(+)]"/>
    <property type="match status" value="1"/>
</dbReference>
<dbReference type="GO" id="GO:0047034">
    <property type="term" value="F:15-hydroxyicosatetraenoate dehydrogenase activity"/>
    <property type="evidence" value="ECO:0007669"/>
    <property type="project" value="UniProtKB-EC"/>
</dbReference>
<organism evidence="23 24">
    <name type="scientific">Littorina saxatilis</name>
    <dbReference type="NCBI Taxonomy" id="31220"/>
    <lineage>
        <taxon>Eukaryota</taxon>
        <taxon>Metazoa</taxon>
        <taxon>Spiralia</taxon>
        <taxon>Lophotrochozoa</taxon>
        <taxon>Mollusca</taxon>
        <taxon>Gastropoda</taxon>
        <taxon>Caenogastropoda</taxon>
        <taxon>Littorinimorpha</taxon>
        <taxon>Littorinoidea</taxon>
        <taxon>Littorinidae</taxon>
        <taxon>Littorina</taxon>
    </lineage>
</organism>
<dbReference type="InterPro" id="IPR002347">
    <property type="entry name" value="SDR_fam"/>
</dbReference>
<evidence type="ECO:0000256" key="18">
    <source>
        <dbReference type="ARBA" id="ARBA00048739"/>
    </source>
</evidence>
<comment type="catalytic activity">
    <reaction evidence="16">
        <text>lipoxin A4 + NAD(+) = 15-oxo-(5S,6R)-dihydroxy-(7E,9E,11Z,13E)-eicosatetraenoate + NADH + H(+)</text>
        <dbReference type="Rhea" id="RHEA:41572"/>
        <dbReference type="ChEBI" id="CHEBI:15378"/>
        <dbReference type="ChEBI" id="CHEBI:57540"/>
        <dbReference type="ChEBI" id="CHEBI:57945"/>
        <dbReference type="ChEBI" id="CHEBI:67026"/>
        <dbReference type="ChEBI" id="CHEBI:78311"/>
    </reaction>
    <physiologicalReaction direction="left-to-right" evidence="16">
        <dbReference type="Rhea" id="RHEA:41573"/>
    </physiologicalReaction>
</comment>
<evidence type="ECO:0000256" key="3">
    <source>
        <dbReference type="ARBA" id="ARBA00038968"/>
    </source>
</evidence>
<accession>A0AAN9GP96</accession>
<evidence type="ECO:0000256" key="11">
    <source>
        <dbReference type="ARBA" id="ARBA00048008"/>
    </source>
</evidence>
<comment type="catalytic activity">
    <reaction evidence="11">
        <text>14-hydroxy-(4Z,7Z,10Z,12E,16Z,19Z)-docosahexaenoate + NAD(+) = 14-oxo-(4Z,7Z,10Z,12E,16Z,19Z)-docosahexaenoate + NADH + H(+)</text>
        <dbReference type="Rhea" id="RHEA:48952"/>
        <dbReference type="ChEBI" id="CHEBI:15378"/>
        <dbReference type="ChEBI" id="CHEBI:57540"/>
        <dbReference type="ChEBI" id="CHEBI:57945"/>
        <dbReference type="ChEBI" id="CHEBI:90866"/>
        <dbReference type="ChEBI" id="CHEBI:90867"/>
    </reaction>
    <physiologicalReaction direction="left-to-right" evidence="11">
        <dbReference type="Rhea" id="RHEA:48953"/>
    </physiologicalReaction>
</comment>
<dbReference type="EMBL" id="JBAMIC010000001">
    <property type="protein sequence ID" value="KAK7115818.1"/>
    <property type="molecule type" value="Genomic_DNA"/>
</dbReference>
<evidence type="ECO:0000256" key="6">
    <source>
        <dbReference type="ARBA" id="ARBA00041812"/>
    </source>
</evidence>
<dbReference type="PRINTS" id="PR00080">
    <property type="entry name" value="SDRFAMILY"/>
</dbReference>
<evidence type="ECO:0000313" key="23">
    <source>
        <dbReference type="EMBL" id="KAK7115818.1"/>
    </source>
</evidence>
<comment type="catalytic activity">
    <reaction evidence="18">
        <text>prostaglandin E2 + NAD(+) = 15-oxoprostaglandin E2 + NADH + H(+)</text>
        <dbReference type="Rhea" id="RHEA:11876"/>
        <dbReference type="ChEBI" id="CHEBI:15378"/>
        <dbReference type="ChEBI" id="CHEBI:57400"/>
        <dbReference type="ChEBI" id="CHEBI:57540"/>
        <dbReference type="ChEBI" id="CHEBI:57945"/>
        <dbReference type="ChEBI" id="CHEBI:606564"/>
        <dbReference type="EC" id="1.1.1.141"/>
    </reaction>
    <physiologicalReaction direction="left-to-right" evidence="18">
        <dbReference type="Rhea" id="RHEA:11877"/>
    </physiologicalReaction>
</comment>
<evidence type="ECO:0000256" key="14">
    <source>
        <dbReference type="ARBA" id="ARBA00048170"/>
    </source>
</evidence>
<evidence type="ECO:0000256" key="15">
    <source>
        <dbReference type="ARBA" id="ARBA00048393"/>
    </source>
</evidence>
<comment type="catalytic activity">
    <reaction evidence="14">
        <text>resolvin D1 + NAD(+) = 17-oxoresolvin D1 + NADH + H(+)</text>
        <dbReference type="Rhea" id="RHEA:50128"/>
        <dbReference type="ChEBI" id="CHEBI:15378"/>
        <dbReference type="ChEBI" id="CHEBI:57540"/>
        <dbReference type="ChEBI" id="CHEBI:57945"/>
        <dbReference type="ChEBI" id="CHEBI:132079"/>
        <dbReference type="ChEBI" id="CHEBI:132081"/>
    </reaction>
    <physiologicalReaction direction="left-to-right" evidence="14">
        <dbReference type="Rhea" id="RHEA:50129"/>
    </physiologicalReaction>
</comment>
<comment type="catalytic activity">
    <reaction evidence="9">
        <text>prostaglandin E1 + NAD(+) = 15-oxoprostaglandin E1 + NADH + H(+)</text>
        <dbReference type="Rhea" id="RHEA:16477"/>
        <dbReference type="ChEBI" id="CHEBI:15378"/>
        <dbReference type="ChEBI" id="CHEBI:57397"/>
        <dbReference type="ChEBI" id="CHEBI:57401"/>
        <dbReference type="ChEBI" id="CHEBI:57540"/>
        <dbReference type="ChEBI" id="CHEBI:57945"/>
    </reaction>
    <physiologicalReaction direction="left-to-right" evidence="9">
        <dbReference type="Rhea" id="RHEA:16478"/>
    </physiologicalReaction>
</comment>
<comment type="catalytic activity">
    <reaction evidence="15">
        <text>resolvin D2 + NAD(+) = 7-oxoresolvin D2 + NADH + H(+)</text>
        <dbReference type="Rhea" id="RHEA:53584"/>
        <dbReference type="ChEBI" id="CHEBI:15378"/>
        <dbReference type="ChEBI" id="CHEBI:57540"/>
        <dbReference type="ChEBI" id="CHEBI:57945"/>
        <dbReference type="ChEBI" id="CHEBI:133367"/>
        <dbReference type="ChEBI" id="CHEBI:137497"/>
    </reaction>
    <physiologicalReaction direction="left-to-right" evidence="15">
        <dbReference type="Rhea" id="RHEA:53585"/>
    </physiologicalReaction>
</comment>
<keyword evidence="2" id="KW-0560">Oxidoreductase</keyword>
<dbReference type="SUPFAM" id="SSF51735">
    <property type="entry name" value="NAD(P)-binding Rossmann-fold domains"/>
    <property type="match status" value="1"/>
</dbReference>
<evidence type="ECO:0000256" key="16">
    <source>
        <dbReference type="ARBA" id="ARBA00048535"/>
    </source>
</evidence>
<comment type="caution">
    <text evidence="23">The sequence shown here is derived from an EMBL/GenBank/DDBJ whole genome shotgun (WGS) entry which is preliminary data.</text>
</comment>
<evidence type="ECO:0000256" key="21">
    <source>
        <dbReference type="ARBA" id="ARBA00049188"/>
    </source>
</evidence>
<comment type="similarity">
    <text evidence="1 22">Belongs to the short-chain dehydrogenases/reductases (SDR) family.</text>
</comment>
<evidence type="ECO:0000256" key="12">
    <source>
        <dbReference type="ARBA" id="ARBA00048140"/>
    </source>
</evidence>
<comment type="catalytic activity">
    <reaction evidence="12">
        <text>15-oxo-(5S,6R)-dihydroxy-(7E,9E,11Z)-eicosatrienoate + NADH + H(+) = (5S,6R,15S)-trihydroxy-(7E,9E,11Z)-eicosatrienoate + NAD(+)</text>
        <dbReference type="Rhea" id="RHEA:41596"/>
        <dbReference type="ChEBI" id="CHEBI:15378"/>
        <dbReference type="ChEBI" id="CHEBI:57540"/>
        <dbReference type="ChEBI" id="CHEBI:57945"/>
        <dbReference type="ChEBI" id="CHEBI:78325"/>
        <dbReference type="ChEBI" id="CHEBI:78329"/>
    </reaction>
    <physiologicalReaction direction="left-to-right" evidence="12">
        <dbReference type="Rhea" id="RHEA:41597"/>
    </physiologicalReaction>
</comment>
<protein>
    <recommendedName>
        <fullName evidence="5">15-hydroxyprostaglandin dehydrogenase [NAD(+)]</fullName>
        <ecNumber evidence="3">1.1.1.141</ecNumber>
        <ecNumber evidence="4">1.1.1.232</ecNumber>
    </recommendedName>
    <alternativeName>
        <fullName evidence="7">Eicosanoid/docosanoid dehydrogenase [NAD(+)]</fullName>
    </alternativeName>
    <alternativeName>
        <fullName evidence="6">Prostaglandin dehydrogenase 1</fullName>
    </alternativeName>
</protein>
<gene>
    <name evidence="23" type="ORF">V1264_001624</name>
</gene>
<dbReference type="GO" id="GO:0005737">
    <property type="term" value="C:cytoplasm"/>
    <property type="evidence" value="ECO:0007669"/>
    <property type="project" value="TreeGrafter"/>
</dbReference>
<reference evidence="23 24" key="1">
    <citation type="submission" date="2024-02" db="EMBL/GenBank/DDBJ databases">
        <title>Chromosome-scale genome assembly of the rough periwinkle Littorina saxatilis.</title>
        <authorList>
            <person name="De Jode A."/>
            <person name="Faria R."/>
            <person name="Formenti G."/>
            <person name="Sims Y."/>
            <person name="Smith T.P."/>
            <person name="Tracey A."/>
            <person name="Wood J.M.D."/>
            <person name="Zagrodzka Z.B."/>
            <person name="Johannesson K."/>
            <person name="Butlin R.K."/>
            <person name="Leder E.H."/>
        </authorList>
    </citation>
    <scope>NUCLEOTIDE SEQUENCE [LARGE SCALE GENOMIC DNA]</scope>
    <source>
        <strain evidence="23">Snail1</strain>
        <tissue evidence="23">Muscle</tissue>
    </source>
</reference>
<dbReference type="AlphaFoldDB" id="A0AAN9GP96"/>
<proteinExistence type="inferred from homology"/>
<evidence type="ECO:0000256" key="10">
    <source>
        <dbReference type="ARBA" id="ARBA00047672"/>
    </source>
</evidence>
<evidence type="ECO:0000256" key="19">
    <source>
        <dbReference type="ARBA" id="ARBA00048921"/>
    </source>
</evidence>
<comment type="catalytic activity">
    <reaction evidence="21">
        <text>resolvin E1 + NAD(+) = 18-oxo-resolvin E1 + NADH + H(+)</text>
        <dbReference type="Rhea" id="RHEA:49244"/>
        <dbReference type="ChEBI" id="CHEBI:15378"/>
        <dbReference type="ChEBI" id="CHEBI:57540"/>
        <dbReference type="ChEBI" id="CHEBI:57945"/>
        <dbReference type="ChEBI" id="CHEBI:91000"/>
        <dbReference type="ChEBI" id="CHEBI:91001"/>
    </reaction>
    <physiologicalReaction direction="left-to-right" evidence="21">
        <dbReference type="Rhea" id="RHEA:49245"/>
    </physiologicalReaction>
</comment>
<evidence type="ECO:0000256" key="13">
    <source>
        <dbReference type="ARBA" id="ARBA00048144"/>
    </source>
</evidence>
<comment type="function">
    <text evidence="8">Catalyzes the NAD-dependent dehydrogenation (oxidation) of a broad array of hydroxylated polyunsaturated fatty acids (mainly eicosanoids and docosanoids, including prostaglandins, lipoxins and resolvins), yielding their corresponding keto (oxo) metabolites. Decreases the levels of the pro-proliferative prostaglandins such as prostaglandin E2 (whose activity is increased in cancer because of an increase in the expression of cyclooxygenase 2) and generates oxo-fatty acid products that can profoundly influence cell function by abrogating pro-inflammatory cytokine expression. Converts resolvins E1, D1 and D2 to their oxo products, which represents a mode of resolvin inactivation. Resolvin E1 plays important roles during the resolution phase of acute inflammation, while resolvins D1 and D2 have a unique role in obesity-induced adipose inflammation.</text>
</comment>
<dbReference type="GO" id="GO:0016404">
    <property type="term" value="F:15-hydroxyprostaglandin dehydrogenase (NAD+) activity"/>
    <property type="evidence" value="ECO:0007669"/>
    <property type="project" value="UniProtKB-EC"/>
</dbReference>
<comment type="catalytic activity">
    <reaction evidence="13">
        <text>(11R)-hydroxy-(5Z,8Z,12E,14Z)-eicosatetraenoate + NAD(+) = 11-oxo-(5Z,8Z,12E,14Z)-eicosatetraenoate + NADH + H(+)</text>
        <dbReference type="Rhea" id="RHEA:48640"/>
        <dbReference type="ChEBI" id="CHEBI:15378"/>
        <dbReference type="ChEBI" id="CHEBI:57540"/>
        <dbReference type="ChEBI" id="CHEBI:57945"/>
        <dbReference type="ChEBI" id="CHEBI:78836"/>
        <dbReference type="ChEBI" id="CHEBI:90697"/>
    </reaction>
    <physiologicalReaction direction="left-to-right" evidence="13">
        <dbReference type="Rhea" id="RHEA:48641"/>
    </physiologicalReaction>
</comment>
<dbReference type="InterPro" id="IPR036291">
    <property type="entry name" value="NAD(P)-bd_dom_sf"/>
</dbReference>
<dbReference type="EC" id="1.1.1.232" evidence="4"/>
<evidence type="ECO:0000256" key="20">
    <source>
        <dbReference type="ARBA" id="ARBA00049151"/>
    </source>
</evidence>
<dbReference type="Proteomes" id="UP001374579">
    <property type="component" value="Unassembled WGS sequence"/>
</dbReference>
<sequence>MSLSGKVALVTGAAQGLGKAFSEALLKRGAKVCLADVQSPLGEATTTEFQQEYGKDRALFVKCDVSSVSELQTTFTKLLSEYGQLDIMINNAGIMDEHNPARMVDINLTGVIMGTNMAVDVMSKEKGGQGGIIINVASTAGITPRAFFTPAYTGTKFGVAGFTRSWSYNPYVKKMGLRFACLCPAFTATDILNPMGTLYPVDAEKITQMIGINEIPAVVAGFIQLVEDEQCNGAVMTITAQEGIQFYKKPLALSKM</sequence>
<evidence type="ECO:0000313" key="24">
    <source>
        <dbReference type="Proteomes" id="UP001374579"/>
    </source>
</evidence>
<evidence type="ECO:0000256" key="22">
    <source>
        <dbReference type="RuleBase" id="RU000363"/>
    </source>
</evidence>
<name>A0AAN9GP96_9CAEN</name>
<evidence type="ECO:0000256" key="5">
    <source>
        <dbReference type="ARBA" id="ARBA00040276"/>
    </source>
</evidence>
<dbReference type="Gene3D" id="3.40.50.720">
    <property type="entry name" value="NAD(P)-binding Rossmann-like Domain"/>
    <property type="match status" value="1"/>
</dbReference>
<keyword evidence="24" id="KW-1185">Reference proteome</keyword>
<evidence type="ECO:0000256" key="8">
    <source>
        <dbReference type="ARBA" id="ARBA00045705"/>
    </source>
</evidence>
<evidence type="ECO:0000256" key="4">
    <source>
        <dbReference type="ARBA" id="ARBA00039060"/>
    </source>
</evidence>
<comment type="catalytic activity">
    <reaction evidence="10">
        <text>resolvin D1 + NAD(+) = 8-oxoresolvin D1 + NADH + H(+)</text>
        <dbReference type="Rhea" id="RHEA:50124"/>
        <dbReference type="ChEBI" id="CHEBI:15378"/>
        <dbReference type="ChEBI" id="CHEBI:57540"/>
        <dbReference type="ChEBI" id="CHEBI:57945"/>
        <dbReference type="ChEBI" id="CHEBI:132079"/>
        <dbReference type="ChEBI" id="CHEBI:132080"/>
    </reaction>
    <physiologicalReaction direction="left-to-right" evidence="10">
        <dbReference type="Rhea" id="RHEA:50125"/>
    </physiologicalReaction>
</comment>
<evidence type="ECO:0000256" key="2">
    <source>
        <dbReference type="ARBA" id="ARBA00023002"/>
    </source>
</evidence>
<comment type="catalytic activity">
    <reaction evidence="17">
        <text>prostaglandin A1 + NAD(+) = 15-oxo-prostaglandin A1 + NADH + H(+)</text>
        <dbReference type="Rhea" id="RHEA:41263"/>
        <dbReference type="ChEBI" id="CHEBI:15378"/>
        <dbReference type="ChEBI" id="CHEBI:57398"/>
        <dbReference type="ChEBI" id="CHEBI:57540"/>
        <dbReference type="ChEBI" id="CHEBI:57945"/>
        <dbReference type="ChEBI" id="CHEBI:85072"/>
    </reaction>
    <physiologicalReaction direction="left-to-right" evidence="17">
        <dbReference type="Rhea" id="RHEA:41264"/>
    </physiologicalReaction>
</comment>
<dbReference type="PANTHER" id="PTHR44229">
    <property type="entry name" value="15-HYDROXYPROSTAGLANDIN DEHYDROGENASE [NAD(+)]"/>
    <property type="match status" value="1"/>
</dbReference>
<evidence type="ECO:0000256" key="17">
    <source>
        <dbReference type="ARBA" id="ARBA00048611"/>
    </source>
</evidence>
<evidence type="ECO:0000256" key="1">
    <source>
        <dbReference type="ARBA" id="ARBA00006484"/>
    </source>
</evidence>
<dbReference type="PANTHER" id="PTHR44229:SF4">
    <property type="entry name" value="15-HYDROXYPROSTAGLANDIN DEHYDROGENASE [NAD(+)]"/>
    <property type="match status" value="1"/>
</dbReference>